<comment type="similarity">
    <text evidence="1">Belongs to the arrestin family.</text>
</comment>
<dbReference type="Gene3D" id="2.60.40.640">
    <property type="match status" value="1"/>
</dbReference>
<dbReference type="SUPFAM" id="SSF81296">
    <property type="entry name" value="E set domains"/>
    <property type="match status" value="1"/>
</dbReference>
<dbReference type="WBParaSite" id="Csp11.Scaffold629.g9410.t1">
    <property type="protein sequence ID" value="Csp11.Scaffold629.g9410.t1"/>
    <property type="gene ID" value="Csp11.Scaffold629.g9410"/>
</dbReference>
<dbReference type="InterPro" id="IPR014752">
    <property type="entry name" value="Arrestin-like_C"/>
</dbReference>
<protein>
    <submittedName>
        <fullName evidence="4">Arrestin_N domain-containing protein</fullName>
    </submittedName>
</protein>
<proteinExistence type="inferred from homology"/>
<reference evidence="4" key="1">
    <citation type="submission" date="2016-11" db="UniProtKB">
        <authorList>
            <consortium name="WormBaseParasite"/>
        </authorList>
    </citation>
    <scope>IDENTIFICATION</scope>
</reference>
<evidence type="ECO:0000313" key="3">
    <source>
        <dbReference type="Proteomes" id="UP000095282"/>
    </source>
</evidence>
<name>A0A1I7UHL3_9PELO</name>
<evidence type="ECO:0000256" key="1">
    <source>
        <dbReference type="ARBA" id="ARBA00005298"/>
    </source>
</evidence>
<dbReference type="Pfam" id="PF00339">
    <property type="entry name" value="Arrestin_N"/>
    <property type="match status" value="1"/>
</dbReference>
<dbReference type="Proteomes" id="UP000095282">
    <property type="component" value="Unplaced"/>
</dbReference>
<evidence type="ECO:0000313" key="4">
    <source>
        <dbReference type="WBParaSite" id="Csp11.Scaffold629.g9410.t1"/>
    </source>
</evidence>
<dbReference type="InterPro" id="IPR011021">
    <property type="entry name" value="Arrestin-like_N"/>
</dbReference>
<organism evidence="3 4">
    <name type="scientific">Caenorhabditis tropicalis</name>
    <dbReference type="NCBI Taxonomy" id="1561998"/>
    <lineage>
        <taxon>Eukaryota</taxon>
        <taxon>Metazoa</taxon>
        <taxon>Ecdysozoa</taxon>
        <taxon>Nematoda</taxon>
        <taxon>Chromadorea</taxon>
        <taxon>Rhabditida</taxon>
        <taxon>Rhabditina</taxon>
        <taxon>Rhabditomorpha</taxon>
        <taxon>Rhabditoidea</taxon>
        <taxon>Rhabditidae</taxon>
        <taxon>Peloderinae</taxon>
        <taxon>Caenorhabditis</taxon>
    </lineage>
</organism>
<evidence type="ECO:0000259" key="2">
    <source>
        <dbReference type="Pfam" id="PF00339"/>
    </source>
</evidence>
<feature type="domain" description="Arrestin-like N-terminal" evidence="2">
    <location>
        <begin position="93"/>
        <end position="151"/>
    </location>
</feature>
<dbReference type="STRING" id="1561998.A0A1I7UHL3"/>
<accession>A0A1I7UHL3</accession>
<sequence length="344" mass="39684">MSGFEMSGTKKTLIQIPAYLPPTDPMNFRIQFDSAVISPGEKLSGKIISSLYFHSLQLFIECKESIGIVNKKSFKLLEQKIFDFPSVTIPPDNLLSGRPFIRFSVQLPDSLPPTFHSFHGSIRHYIRAVLTNCSGLCQNIKFDFKVLQKFSLLRNPKENRKWEVNLENRYIHFKAIFSDSIIYPGQCLKLEIRLKNNYYRSTQTMRFKLKQIIQHHKCENRSCLWDTREEIKCVVKDKKLIMDSGIQALEIKPEEEKRVSITMWIPLNIHSSFIASVMSLINVFEVKVYRDKHIQTSIPASFVIPVQPFGAAPSLEILNEISDLGFEAKRVCREETTGDLISFD</sequence>
<dbReference type="InterPro" id="IPR014756">
    <property type="entry name" value="Ig_E-set"/>
</dbReference>
<dbReference type="AlphaFoldDB" id="A0A1I7UHL3"/>
<keyword evidence="3" id="KW-1185">Reference proteome</keyword>